<dbReference type="InterPro" id="IPR039420">
    <property type="entry name" value="WalR-like"/>
</dbReference>
<dbReference type="GeneID" id="93130312"/>
<protein>
    <submittedName>
        <fullName evidence="10">Response regulator transcription factor</fullName>
    </submittedName>
</protein>
<dbReference type="FunFam" id="3.40.50.2300:FF:000002">
    <property type="entry name" value="DNA-binding response regulator PhoP"/>
    <property type="match status" value="1"/>
</dbReference>
<evidence type="ECO:0000256" key="2">
    <source>
        <dbReference type="ARBA" id="ARBA00023012"/>
    </source>
</evidence>
<evidence type="ECO:0000313" key="10">
    <source>
        <dbReference type="EMBL" id="QRO80362.1"/>
    </source>
</evidence>
<evidence type="ECO:0000313" key="11">
    <source>
        <dbReference type="Proteomes" id="UP000625568"/>
    </source>
</evidence>
<feature type="DNA-binding region" description="OmpR/PhoB-type" evidence="7">
    <location>
        <begin position="122"/>
        <end position="218"/>
    </location>
</feature>
<dbReference type="GO" id="GO:0032993">
    <property type="term" value="C:protein-DNA complex"/>
    <property type="evidence" value="ECO:0007669"/>
    <property type="project" value="TreeGrafter"/>
</dbReference>
<dbReference type="EMBL" id="CP069483">
    <property type="protein sequence ID" value="QRO80362.1"/>
    <property type="molecule type" value="Genomic_DNA"/>
</dbReference>
<evidence type="ECO:0000256" key="4">
    <source>
        <dbReference type="ARBA" id="ARBA00023125"/>
    </source>
</evidence>
<keyword evidence="5" id="KW-0804">Transcription</keyword>
<dbReference type="Pfam" id="PF00072">
    <property type="entry name" value="Response_reg"/>
    <property type="match status" value="1"/>
</dbReference>
<evidence type="ECO:0000256" key="1">
    <source>
        <dbReference type="ARBA" id="ARBA00022553"/>
    </source>
</evidence>
<dbReference type="SMART" id="SM00448">
    <property type="entry name" value="REC"/>
    <property type="match status" value="1"/>
</dbReference>
<dbReference type="GO" id="GO:0006355">
    <property type="term" value="P:regulation of DNA-templated transcription"/>
    <property type="evidence" value="ECO:0007669"/>
    <property type="project" value="InterPro"/>
</dbReference>
<reference evidence="10 11" key="1">
    <citation type="submission" date="2021-02" db="EMBL/GenBank/DDBJ databases">
        <title>FDA dAtabase for Regulatory Grade micrObial Sequences (FDA-ARGOS): Supporting development and validation of Infectious Disease Dx tests.</title>
        <authorList>
            <person name="Minogue T."/>
            <person name="Wolcott M."/>
            <person name="Wasieloski L."/>
            <person name="Aguilar W."/>
            <person name="Moore D."/>
            <person name="Jaissle J."/>
            <person name="Tallon L."/>
            <person name="Sadzewicz L."/>
            <person name="Zhao X."/>
            <person name="Boylan J."/>
            <person name="Ott S."/>
            <person name="Bowen H."/>
            <person name="Vavikolanu K."/>
            <person name="Mehta A."/>
            <person name="Aluvathingal J."/>
            <person name="Nadendla S."/>
            <person name="Yan Y."/>
            <person name="Sichtig H."/>
        </authorList>
    </citation>
    <scope>NUCLEOTIDE SEQUENCE [LARGE SCALE GENOMIC DNA]</scope>
    <source>
        <strain evidence="10 11">FDAARGOS_1272</strain>
    </source>
</reference>
<dbReference type="Proteomes" id="UP000625568">
    <property type="component" value="Chromosome 2"/>
</dbReference>
<dbReference type="GO" id="GO:0000976">
    <property type="term" value="F:transcription cis-regulatory region binding"/>
    <property type="evidence" value="ECO:0007669"/>
    <property type="project" value="TreeGrafter"/>
</dbReference>
<dbReference type="Gene3D" id="6.10.250.690">
    <property type="match status" value="1"/>
</dbReference>
<evidence type="ECO:0000256" key="5">
    <source>
        <dbReference type="ARBA" id="ARBA00023163"/>
    </source>
</evidence>
<keyword evidence="3" id="KW-0805">Transcription regulation</keyword>
<dbReference type="SMART" id="SM00862">
    <property type="entry name" value="Trans_reg_C"/>
    <property type="match status" value="1"/>
</dbReference>
<dbReference type="InterPro" id="IPR036388">
    <property type="entry name" value="WH-like_DNA-bd_sf"/>
</dbReference>
<evidence type="ECO:0000256" key="6">
    <source>
        <dbReference type="PROSITE-ProRule" id="PRU00169"/>
    </source>
</evidence>
<keyword evidence="4 7" id="KW-0238">DNA-binding</keyword>
<gene>
    <name evidence="10" type="ORF">I6K02_18700</name>
</gene>
<dbReference type="SUPFAM" id="SSF52172">
    <property type="entry name" value="CheY-like"/>
    <property type="match status" value="1"/>
</dbReference>
<dbReference type="InterPro" id="IPR001867">
    <property type="entry name" value="OmpR/PhoB-type_DNA-bd"/>
</dbReference>
<dbReference type="Pfam" id="PF00486">
    <property type="entry name" value="Trans_reg_C"/>
    <property type="match status" value="1"/>
</dbReference>
<dbReference type="RefSeq" id="WP_006765644.1">
    <property type="nucleotide sequence ID" value="NZ_CABVPR010000025.1"/>
</dbReference>
<dbReference type="PROSITE" id="PS50110">
    <property type="entry name" value="RESPONSE_REGULATORY"/>
    <property type="match status" value="1"/>
</dbReference>
<dbReference type="InterPro" id="IPR011006">
    <property type="entry name" value="CheY-like_superfamily"/>
</dbReference>
<dbReference type="Gene3D" id="3.40.50.2300">
    <property type="match status" value="1"/>
</dbReference>
<evidence type="ECO:0000259" key="9">
    <source>
        <dbReference type="PROSITE" id="PS51755"/>
    </source>
</evidence>
<keyword evidence="2" id="KW-0902">Two-component regulatory system</keyword>
<dbReference type="PANTHER" id="PTHR48111:SF67">
    <property type="entry name" value="TRANSCRIPTIONAL REGULATORY PROTEIN TCTD"/>
    <property type="match status" value="1"/>
</dbReference>
<name>A0A892ICA2_9BURK</name>
<dbReference type="PANTHER" id="PTHR48111">
    <property type="entry name" value="REGULATOR OF RPOS"/>
    <property type="match status" value="1"/>
</dbReference>
<evidence type="ECO:0000259" key="8">
    <source>
        <dbReference type="PROSITE" id="PS50110"/>
    </source>
</evidence>
<feature type="modified residue" description="4-aspartylphosphate" evidence="6">
    <location>
        <position position="51"/>
    </location>
</feature>
<keyword evidence="1 6" id="KW-0597">Phosphoprotein</keyword>
<dbReference type="InterPro" id="IPR001789">
    <property type="entry name" value="Sig_transdc_resp-reg_receiver"/>
</dbReference>
<sequence length="224" mass="24852">MRLLLVEDDLSIGQSLLRALSDAGYGVEWVRDGAAGHASIDAFEYTAVLLDLGLPGMSGLDVLRAVRASHKEVPILILTARDDVDTRVQGLDLGADDYIAKPFQVRELLARVRAVMRRKAGYAASRLGDDSLCLDLDKRTLNCRGVELPLTSREFALMLAFLERPGTILSREQLEEKLYGWGREIESNAIDVLIYSIRKKFGQSVIRNVRGIGWTVILDQDSAH</sequence>
<dbReference type="GO" id="GO:0005829">
    <property type="term" value="C:cytosol"/>
    <property type="evidence" value="ECO:0007669"/>
    <property type="project" value="TreeGrafter"/>
</dbReference>
<feature type="domain" description="OmpR/PhoB-type" evidence="9">
    <location>
        <begin position="122"/>
        <end position="218"/>
    </location>
</feature>
<proteinExistence type="predicted"/>
<feature type="domain" description="Response regulatory" evidence="8">
    <location>
        <begin position="2"/>
        <end position="116"/>
    </location>
</feature>
<dbReference type="CDD" id="cd00383">
    <property type="entry name" value="trans_reg_C"/>
    <property type="match status" value="1"/>
</dbReference>
<dbReference type="PROSITE" id="PS51755">
    <property type="entry name" value="OMPR_PHOB"/>
    <property type="match status" value="1"/>
</dbReference>
<accession>A0A892ICA2</accession>
<keyword evidence="11" id="KW-1185">Reference proteome</keyword>
<dbReference type="CDD" id="cd17624">
    <property type="entry name" value="REC_OmpR_PmrA-like"/>
    <property type="match status" value="1"/>
</dbReference>
<organism evidence="10 11">
    <name type="scientific">Burkholderia dolosa</name>
    <dbReference type="NCBI Taxonomy" id="152500"/>
    <lineage>
        <taxon>Bacteria</taxon>
        <taxon>Pseudomonadati</taxon>
        <taxon>Pseudomonadota</taxon>
        <taxon>Betaproteobacteria</taxon>
        <taxon>Burkholderiales</taxon>
        <taxon>Burkholderiaceae</taxon>
        <taxon>Burkholderia</taxon>
        <taxon>Burkholderia cepacia complex</taxon>
    </lineage>
</organism>
<dbReference type="Gene3D" id="1.10.10.10">
    <property type="entry name" value="Winged helix-like DNA-binding domain superfamily/Winged helix DNA-binding domain"/>
    <property type="match status" value="1"/>
</dbReference>
<evidence type="ECO:0000256" key="3">
    <source>
        <dbReference type="ARBA" id="ARBA00023015"/>
    </source>
</evidence>
<dbReference type="GO" id="GO:0000156">
    <property type="term" value="F:phosphorelay response regulator activity"/>
    <property type="evidence" value="ECO:0007669"/>
    <property type="project" value="TreeGrafter"/>
</dbReference>
<evidence type="ECO:0000256" key="7">
    <source>
        <dbReference type="PROSITE-ProRule" id="PRU01091"/>
    </source>
</evidence>
<dbReference type="AlphaFoldDB" id="A0A892ICA2"/>